<keyword evidence="1" id="KW-1133">Transmembrane helix</keyword>
<dbReference type="GeneID" id="14903607"/>
<accession>G0R4R6</accession>
<dbReference type="AlphaFoldDB" id="G0R4R6"/>
<proteinExistence type="predicted"/>
<gene>
    <name evidence="2" type="ORF">IMG5_194440</name>
</gene>
<reference evidence="2 3" key="1">
    <citation type="submission" date="2011-07" db="EMBL/GenBank/DDBJ databases">
        <authorList>
            <person name="Coyne R."/>
            <person name="Brami D."/>
            <person name="Johnson J."/>
            <person name="Hostetler J."/>
            <person name="Hannick L."/>
            <person name="Clark T."/>
            <person name="Cassidy-Hanley D."/>
            <person name="Inman J."/>
        </authorList>
    </citation>
    <scope>NUCLEOTIDE SEQUENCE [LARGE SCALE GENOMIC DNA]</scope>
    <source>
        <strain evidence="2 3">G5</strain>
    </source>
</reference>
<evidence type="ECO:0000313" key="2">
    <source>
        <dbReference type="EMBL" id="EGR27536.1"/>
    </source>
</evidence>
<keyword evidence="1" id="KW-0472">Membrane</keyword>
<sequence>MINEWEYSQKSKTQDQLFNAFRNSQLSSILKAENAPPPPNLIYNSTTDFLQDFGKLATINGSITYIVQQVPIIGTLLLVGGLGYSTLTLFKRKSANNNTKLNMLGKMVIGTGSAITGSLSGAFFGQTLIPVPILGAFIGGVVGGVIGSASSMYILDEFDKETEWPVSIKNSFNWIFNQNIDLLWCIVKGEIIVKNIIEQC</sequence>
<dbReference type="EMBL" id="GL984354">
    <property type="protein sequence ID" value="EGR27536.1"/>
    <property type="molecule type" value="Genomic_DNA"/>
</dbReference>
<feature type="transmembrane region" description="Helical" evidence="1">
    <location>
        <begin position="103"/>
        <end position="125"/>
    </location>
</feature>
<organism evidence="2 3">
    <name type="scientific">Ichthyophthirius multifiliis</name>
    <name type="common">White spot disease agent</name>
    <name type="synonym">Ich</name>
    <dbReference type="NCBI Taxonomy" id="5932"/>
    <lineage>
        <taxon>Eukaryota</taxon>
        <taxon>Sar</taxon>
        <taxon>Alveolata</taxon>
        <taxon>Ciliophora</taxon>
        <taxon>Intramacronucleata</taxon>
        <taxon>Oligohymenophorea</taxon>
        <taxon>Hymenostomatida</taxon>
        <taxon>Ophryoglenina</taxon>
        <taxon>Ichthyophthirius</taxon>
    </lineage>
</organism>
<evidence type="ECO:0000256" key="1">
    <source>
        <dbReference type="SAM" id="Phobius"/>
    </source>
</evidence>
<feature type="transmembrane region" description="Helical" evidence="1">
    <location>
        <begin position="70"/>
        <end position="91"/>
    </location>
</feature>
<dbReference type="Proteomes" id="UP000008983">
    <property type="component" value="Unassembled WGS sequence"/>
</dbReference>
<evidence type="ECO:0000313" key="3">
    <source>
        <dbReference type="Proteomes" id="UP000008983"/>
    </source>
</evidence>
<dbReference type="InParanoid" id="G0R4R6"/>
<dbReference type="RefSeq" id="XP_004024988.1">
    <property type="nucleotide sequence ID" value="XM_004024939.1"/>
</dbReference>
<protein>
    <recommendedName>
        <fullName evidence="4">Transmembrane protein</fullName>
    </recommendedName>
</protein>
<name>G0R4R6_ICHMU</name>
<dbReference type="eggNOG" id="ENOG502SJ7U">
    <property type="taxonomic scope" value="Eukaryota"/>
</dbReference>
<evidence type="ECO:0008006" key="4">
    <source>
        <dbReference type="Google" id="ProtNLM"/>
    </source>
</evidence>
<keyword evidence="1" id="KW-0812">Transmembrane</keyword>
<dbReference type="OrthoDB" id="296709at2759"/>
<keyword evidence="3" id="KW-1185">Reference proteome</keyword>
<feature type="transmembrane region" description="Helical" evidence="1">
    <location>
        <begin position="131"/>
        <end position="155"/>
    </location>
</feature>